<protein>
    <recommendedName>
        <fullName evidence="2">Aldehyde dehydrogenase domain-containing protein</fullName>
    </recommendedName>
</protein>
<keyword evidence="4" id="KW-1185">Reference proteome</keyword>
<evidence type="ECO:0000256" key="1">
    <source>
        <dbReference type="ARBA" id="ARBA00023002"/>
    </source>
</evidence>
<dbReference type="InterPro" id="IPR016161">
    <property type="entry name" value="Ald_DH/histidinol_DH"/>
</dbReference>
<dbReference type="InterPro" id="IPR050740">
    <property type="entry name" value="Aldehyde_DH_Superfamily"/>
</dbReference>
<feature type="domain" description="Aldehyde dehydrogenase" evidence="2">
    <location>
        <begin position="42"/>
        <end position="502"/>
    </location>
</feature>
<keyword evidence="1" id="KW-0560">Oxidoreductase</keyword>
<dbReference type="Pfam" id="PF00171">
    <property type="entry name" value="Aldedh"/>
    <property type="match status" value="1"/>
</dbReference>
<evidence type="ECO:0000313" key="4">
    <source>
        <dbReference type="Proteomes" id="UP001391051"/>
    </source>
</evidence>
<accession>A0ABR1QWN1</accession>
<organism evidence="3 4">
    <name type="scientific">Apiospora aurea</name>
    <dbReference type="NCBI Taxonomy" id="335848"/>
    <lineage>
        <taxon>Eukaryota</taxon>
        <taxon>Fungi</taxon>
        <taxon>Dikarya</taxon>
        <taxon>Ascomycota</taxon>
        <taxon>Pezizomycotina</taxon>
        <taxon>Sordariomycetes</taxon>
        <taxon>Xylariomycetidae</taxon>
        <taxon>Amphisphaeriales</taxon>
        <taxon>Apiosporaceae</taxon>
        <taxon>Apiospora</taxon>
    </lineage>
</organism>
<dbReference type="SUPFAM" id="SSF53720">
    <property type="entry name" value="ALDH-like"/>
    <property type="match status" value="1"/>
</dbReference>
<gene>
    <name evidence="3" type="ORF">PG986_001320</name>
</gene>
<dbReference type="Gene3D" id="3.40.309.10">
    <property type="entry name" value="Aldehyde Dehydrogenase, Chain A, domain 2"/>
    <property type="match status" value="1"/>
</dbReference>
<dbReference type="Gene3D" id="3.40.605.10">
    <property type="entry name" value="Aldehyde Dehydrogenase, Chain A, domain 1"/>
    <property type="match status" value="1"/>
</dbReference>
<name>A0ABR1QWN1_9PEZI</name>
<dbReference type="InterPro" id="IPR016163">
    <property type="entry name" value="Ald_DH_C"/>
</dbReference>
<dbReference type="InterPro" id="IPR016162">
    <property type="entry name" value="Ald_DH_N"/>
</dbReference>
<proteinExistence type="predicted"/>
<dbReference type="GeneID" id="92070604"/>
<dbReference type="PANTHER" id="PTHR43353:SF7">
    <property type="entry name" value="SUCCINATE SEMIALDEHYDE DEHYDROGENASE (EUROFUNG)"/>
    <property type="match status" value="1"/>
</dbReference>
<dbReference type="InterPro" id="IPR015590">
    <property type="entry name" value="Aldehyde_DH_dom"/>
</dbReference>
<evidence type="ECO:0000313" key="3">
    <source>
        <dbReference type="EMBL" id="KAK7967043.1"/>
    </source>
</evidence>
<dbReference type="PANTHER" id="PTHR43353">
    <property type="entry name" value="SUCCINATE-SEMIALDEHYDE DEHYDROGENASE, MITOCHONDRIAL"/>
    <property type="match status" value="1"/>
</dbReference>
<sequence>MPDTKQPTATQPPLPFQLSDETLVQQASCYIHGKVIPARRGGTFEVQDPGSGTTWAHSADSTIDDVEPAVHSSAIAFAAYRQTPPRQRAKLLHAWHREIEAHCEDLARVLVAETGKPLAEARGELDYALSFVWWFAGEADRVEGATVTSAVPGRRALTIKQPVGVVAALVPWNFPVALLLRKAAAALAAGCTMVVKPSPETPLTALALAQLATRAGFLPGVLNIVPTSLEHTPAVAEALCLHPAVAKVTFTGSTRIGKLISSLCARNLKKATFELGGNCPFIVFDDANLDQAVEQLMALKWRHAGQACVTANRVYVQEGTHDALVKTLVEKTSAIKVGHGMTEDVTMGPLTTARGLDKAEQLARNALDQGAELVLGTGKRHSVDKYPDGHYMAPAILINMNDEMAMSQEEAFAPLLGVYAFETEEEVTKRANNTPMGLTSYVFTKDVDRLWRMFEKLEAGMIGLNTGNCSSAEAPFGGIKHSGVGKESGKDVAINEFMITKTGTLTVEGHY</sequence>
<dbReference type="EMBL" id="JAQQWE010000001">
    <property type="protein sequence ID" value="KAK7967043.1"/>
    <property type="molecule type" value="Genomic_DNA"/>
</dbReference>
<dbReference type="Proteomes" id="UP001391051">
    <property type="component" value="Unassembled WGS sequence"/>
</dbReference>
<reference evidence="3 4" key="1">
    <citation type="submission" date="2023-01" db="EMBL/GenBank/DDBJ databases">
        <title>Analysis of 21 Apiospora genomes using comparative genomics revels a genus with tremendous synthesis potential of carbohydrate active enzymes and secondary metabolites.</title>
        <authorList>
            <person name="Sorensen T."/>
        </authorList>
    </citation>
    <scope>NUCLEOTIDE SEQUENCE [LARGE SCALE GENOMIC DNA]</scope>
    <source>
        <strain evidence="3 4">CBS 24483</strain>
    </source>
</reference>
<dbReference type="RefSeq" id="XP_066706435.1">
    <property type="nucleotide sequence ID" value="XM_066837542.1"/>
</dbReference>
<dbReference type="CDD" id="cd07103">
    <property type="entry name" value="ALDH_F5_SSADH_GabD"/>
    <property type="match status" value="1"/>
</dbReference>
<comment type="caution">
    <text evidence="3">The sequence shown here is derived from an EMBL/GenBank/DDBJ whole genome shotgun (WGS) entry which is preliminary data.</text>
</comment>
<evidence type="ECO:0000259" key="2">
    <source>
        <dbReference type="Pfam" id="PF00171"/>
    </source>
</evidence>